<evidence type="ECO:0000256" key="2">
    <source>
        <dbReference type="SAM" id="MobiDB-lite"/>
    </source>
</evidence>
<dbReference type="AlphaFoldDB" id="A0A1M5D0D4"/>
<protein>
    <submittedName>
        <fullName evidence="4">Sarcosine oxidase subunit beta</fullName>
    </submittedName>
</protein>
<reference evidence="4 5" key="1">
    <citation type="submission" date="2016-11" db="EMBL/GenBank/DDBJ databases">
        <authorList>
            <person name="Jaros S."/>
            <person name="Januszkiewicz K."/>
            <person name="Wedrychowicz H."/>
        </authorList>
    </citation>
    <scope>NUCLEOTIDE SEQUENCE [LARGE SCALE GENOMIC DNA]</scope>
    <source>
        <strain evidence="4 5">DSM 45408</strain>
    </source>
</reference>
<dbReference type="STRING" id="1070870.SAMN05444351_0165"/>
<dbReference type="InterPro" id="IPR006076">
    <property type="entry name" value="FAD-dep_OxRdtase"/>
</dbReference>
<gene>
    <name evidence="4" type="ORF">SAMN05444351_0165</name>
</gene>
<name>A0A1M5D0D4_9ACTN</name>
<dbReference type="Pfam" id="PF01266">
    <property type="entry name" value="DAO"/>
    <property type="match status" value="1"/>
</dbReference>
<dbReference type="EMBL" id="FQVX01000001">
    <property type="protein sequence ID" value="SHF60337.1"/>
    <property type="molecule type" value="Genomic_DNA"/>
</dbReference>
<accession>A0A1M5D0D4</accession>
<evidence type="ECO:0000256" key="1">
    <source>
        <dbReference type="ARBA" id="ARBA00023002"/>
    </source>
</evidence>
<dbReference type="PANTHER" id="PTHR13847">
    <property type="entry name" value="SARCOSINE DEHYDROGENASE-RELATED"/>
    <property type="match status" value="1"/>
</dbReference>
<keyword evidence="1" id="KW-0560">Oxidoreductase</keyword>
<dbReference type="Proteomes" id="UP000184471">
    <property type="component" value="Unassembled WGS sequence"/>
</dbReference>
<dbReference type="PANTHER" id="PTHR13847:SF287">
    <property type="entry name" value="FAD-DEPENDENT OXIDOREDUCTASE DOMAIN-CONTAINING PROTEIN 1"/>
    <property type="match status" value="1"/>
</dbReference>
<sequence length="396" mass="41144">MGDVRVAVVGAGVCGVTTALELQALGVRDVVVLDARHPGDGSSGLSVGMVETQYVEVPDIAVRAHGRRYYDAVERDHGLTFVRGGYLRTAHDGADLADYERSVRRQREAGVPDAEVLDAAEIARRWPQLVVDDLTGGLYGPSDGHIDGYEYCTLAARLVRERGGRVLPGTPLVGAESLPGGGWRLVTGREPVEADVVVNAAGPWAGVVGDLLGAPVPLVPQLHGAVTVELAAPLTPLLPFVMDYVPGSGQAGVYFRSERADQLVAGLHVEEAVAESVSPDVPLGRVDDAFLEELVERMGERLADTDGAGIGRSWTGIYPMTPDHRPIVGRHPARADVVCAVGGGGNGIQLAPAIGRVAAEALTGAADPTFAATDPGWDPARIADGAPAGPASAQTP</sequence>
<dbReference type="InterPro" id="IPR036188">
    <property type="entry name" value="FAD/NAD-bd_sf"/>
</dbReference>
<dbReference type="Gene3D" id="3.50.50.60">
    <property type="entry name" value="FAD/NAD(P)-binding domain"/>
    <property type="match status" value="1"/>
</dbReference>
<proteinExistence type="predicted"/>
<dbReference type="SUPFAM" id="SSF51905">
    <property type="entry name" value="FAD/NAD(P)-binding domain"/>
    <property type="match status" value="1"/>
</dbReference>
<evidence type="ECO:0000313" key="4">
    <source>
        <dbReference type="EMBL" id="SHF60337.1"/>
    </source>
</evidence>
<dbReference type="GO" id="GO:0005737">
    <property type="term" value="C:cytoplasm"/>
    <property type="evidence" value="ECO:0007669"/>
    <property type="project" value="TreeGrafter"/>
</dbReference>
<dbReference type="Gene3D" id="3.30.9.10">
    <property type="entry name" value="D-Amino Acid Oxidase, subunit A, domain 2"/>
    <property type="match status" value="1"/>
</dbReference>
<organism evidence="4 5">
    <name type="scientific">Geodermatophilus nigrescens</name>
    <dbReference type="NCBI Taxonomy" id="1070870"/>
    <lineage>
        <taxon>Bacteria</taxon>
        <taxon>Bacillati</taxon>
        <taxon>Actinomycetota</taxon>
        <taxon>Actinomycetes</taxon>
        <taxon>Geodermatophilales</taxon>
        <taxon>Geodermatophilaceae</taxon>
        <taxon>Geodermatophilus</taxon>
    </lineage>
</organism>
<evidence type="ECO:0000259" key="3">
    <source>
        <dbReference type="Pfam" id="PF01266"/>
    </source>
</evidence>
<feature type="domain" description="FAD dependent oxidoreductase" evidence="3">
    <location>
        <begin position="5"/>
        <end position="360"/>
    </location>
</feature>
<evidence type="ECO:0000313" key="5">
    <source>
        <dbReference type="Proteomes" id="UP000184471"/>
    </source>
</evidence>
<keyword evidence="5" id="KW-1185">Reference proteome</keyword>
<feature type="region of interest" description="Disordered" evidence="2">
    <location>
        <begin position="370"/>
        <end position="396"/>
    </location>
</feature>
<dbReference type="GO" id="GO:0016491">
    <property type="term" value="F:oxidoreductase activity"/>
    <property type="evidence" value="ECO:0007669"/>
    <property type="project" value="UniProtKB-KW"/>
</dbReference>